<dbReference type="SUPFAM" id="SSF51126">
    <property type="entry name" value="Pectin lyase-like"/>
    <property type="match status" value="1"/>
</dbReference>
<keyword evidence="2" id="KW-0732">Signal</keyword>
<sequence>MSRPASSLRSLSLARVALLVITILACAQLASAAPRRKPATLTDPHPHGPTPSSKAPTRPSIKAYGDFDRHFRKRKNWRQNHGKGHAWKRDDIVVEDFESELALDKEEFARRYLDLNEEDSALVRRAVNASSSAPASSTSTSGAASSSTSTSAAAVSSSSSASSVSSSPSSVASSSVASSSVVSSSATTTSSSSVSATSTTSSLVPTSTLAPCVGSEANASYISSLFAYGGIGYTVELCPGANIALEQAVFIWWANQTLTTQGNPTDDTRATLTIASADITCAIFAALNYVDHVTISSIQVDGARPKYGIYYGGIALIEIGGYTIGHTVRNVHAFEPRGWSVLHIAEGYLNFCSGAQIINNQIGPSGHAPSGAQQFKRDSTGTYTPGQWADGISHACKNSLIQGNTVTDTTDGGIVIFGALGSQITGNTIIANDRQALGGINMVDWAPYGGAFTGTVVSNNQIISQASLIKLGIAVGTMSWGTDNRTIARTFDGEIRDNVFSSGPIGYFGYSISVAGHENITISGNTAAAASFGGVESSSCFTYWFPLPTPQPFIADPWTTPGCQLQSDFLTNTTLVLPVCRGPKP</sequence>
<feature type="chain" id="PRO_5011001933" evidence="2">
    <location>
        <begin position="33"/>
        <end position="585"/>
    </location>
</feature>
<dbReference type="EMBL" id="MCGR01000001">
    <property type="protein sequence ID" value="ORY92585.1"/>
    <property type="molecule type" value="Genomic_DNA"/>
</dbReference>
<feature type="region of interest" description="Disordered" evidence="1">
    <location>
        <begin position="34"/>
        <end position="62"/>
    </location>
</feature>
<dbReference type="Proteomes" id="UP000193467">
    <property type="component" value="Unassembled WGS sequence"/>
</dbReference>
<dbReference type="Gene3D" id="2.160.20.10">
    <property type="entry name" value="Single-stranded right-handed beta-helix, Pectin lyase-like"/>
    <property type="match status" value="1"/>
</dbReference>
<comment type="caution">
    <text evidence="3">The sequence shown here is derived from an EMBL/GenBank/DDBJ whole genome shotgun (WGS) entry which is preliminary data.</text>
</comment>
<accession>A0A1Y2G3T6</accession>
<proteinExistence type="predicted"/>
<dbReference type="NCBIfam" id="TIGR03804">
    <property type="entry name" value="para_beta_helix"/>
    <property type="match status" value="1"/>
</dbReference>
<evidence type="ECO:0000256" key="1">
    <source>
        <dbReference type="SAM" id="MobiDB-lite"/>
    </source>
</evidence>
<dbReference type="InParanoid" id="A0A1Y2G3T6"/>
<feature type="region of interest" description="Disordered" evidence="1">
    <location>
        <begin position="128"/>
        <end position="147"/>
    </location>
</feature>
<dbReference type="InterPro" id="IPR012334">
    <property type="entry name" value="Pectin_lyas_fold"/>
</dbReference>
<dbReference type="SMART" id="SM00710">
    <property type="entry name" value="PbH1"/>
    <property type="match status" value="5"/>
</dbReference>
<protein>
    <submittedName>
        <fullName evidence="3">Uncharacterized protein</fullName>
    </submittedName>
</protein>
<evidence type="ECO:0000313" key="4">
    <source>
        <dbReference type="Proteomes" id="UP000193467"/>
    </source>
</evidence>
<dbReference type="InterPro" id="IPR011050">
    <property type="entry name" value="Pectin_lyase_fold/virulence"/>
</dbReference>
<dbReference type="InterPro" id="IPR022441">
    <property type="entry name" value="Para_beta_helix_rpt-2"/>
</dbReference>
<dbReference type="InterPro" id="IPR006626">
    <property type="entry name" value="PbH1"/>
</dbReference>
<gene>
    <name evidence="3" type="ORF">BCR35DRAFT_311664</name>
</gene>
<organism evidence="3 4">
    <name type="scientific">Leucosporidium creatinivorum</name>
    <dbReference type="NCBI Taxonomy" id="106004"/>
    <lineage>
        <taxon>Eukaryota</taxon>
        <taxon>Fungi</taxon>
        <taxon>Dikarya</taxon>
        <taxon>Basidiomycota</taxon>
        <taxon>Pucciniomycotina</taxon>
        <taxon>Microbotryomycetes</taxon>
        <taxon>Leucosporidiales</taxon>
        <taxon>Leucosporidium</taxon>
    </lineage>
</organism>
<feature type="compositionally biased region" description="Low complexity" evidence="1">
    <location>
        <begin position="129"/>
        <end position="147"/>
    </location>
</feature>
<dbReference type="AlphaFoldDB" id="A0A1Y2G3T6"/>
<evidence type="ECO:0000256" key="2">
    <source>
        <dbReference type="SAM" id="SignalP"/>
    </source>
</evidence>
<dbReference type="STRING" id="106004.A0A1Y2G3T6"/>
<keyword evidence="4" id="KW-1185">Reference proteome</keyword>
<name>A0A1Y2G3T6_9BASI</name>
<feature type="signal peptide" evidence="2">
    <location>
        <begin position="1"/>
        <end position="32"/>
    </location>
</feature>
<dbReference type="OrthoDB" id="2587928at2759"/>
<dbReference type="PROSITE" id="PS51257">
    <property type="entry name" value="PROKAR_LIPOPROTEIN"/>
    <property type="match status" value="1"/>
</dbReference>
<evidence type="ECO:0000313" key="3">
    <source>
        <dbReference type="EMBL" id="ORY92585.1"/>
    </source>
</evidence>
<reference evidence="3 4" key="1">
    <citation type="submission" date="2016-07" db="EMBL/GenBank/DDBJ databases">
        <title>Pervasive Adenine N6-methylation of Active Genes in Fungi.</title>
        <authorList>
            <consortium name="DOE Joint Genome Institute"/>
            <person name="Mondo S.J."/>
            <person name="Dannebaum R.O."/>
            <person name="Kuo R.C."/>
            <person name="Labutti K."/>
            <person name="Haridas S."/>
            <person name="Kuo A."/>
            <person name="Salamov A."/>
            <person name="Ahrendt S.R."/>
            <person name="Lipzen A."/>
            <person name="Sullivan W."/>
            <person name="Andreopoulos W.B."/>
            <person name="Clum A."/>
            <person name="Lindquist E."/>
            <person name="Daum C."/>
            <person name="Ramamoorthy G.K."/>
            <person name="Gryganskyi A."/>
            <person name="Culley D."/>
            <person name="Magnuson J.K."/>
            <person name="James T.Y."/>
            <person name="O'Malley M.A."/>
            <person name="Stajich J.E."/>
            <person name="Spatafora J.W."/>
            <person name="Visel A."/>
            <person name="Grigoriev I.V."/>
        </authorList>
    </citation>
    <scope>NUCLEOTIDE SEQUENCE [LARGE SCALE GENOMIC DNA]</scope>
    <source>
        <strain evidence="3 4">62-1032</strain>
    </source>
</reference>